<sequence length="220" mass="26323">MRIEWLVKNNTDQVVVFFNGWGMDKRTFPRLEGEMDKIVCWDYRTLNTDSTPSFIGYKKINVVAWSMGVWAAANILPEWGIQPGHLVAFNGTERPVDNRWGIPSPVYLLTEKRMNEKGREKFFSRMFTCQKEQEEFFSCRPERELAGQIQELQAIRTQCEKYQHTLEWERAYVSEKDLIFPVENQQNWWEKRGVPTESLPTAHYPFYFFRTWEDIWKSKD</sequence>
<accession>H1DFD5</accession>
<dbReference type="RefSeq" id="WP_009136119.1">
    <property type="nucleotide sequence ID" value="NZ_JH594596.1"/>
</dbReference>
<dbReference type="ESTHER" id="9bact-h1dfd5">
    <property type="family name" value="BioG_Pimeloyl-ACP-methyl-esterase"/>
</dbReference>
<evidence type="ECO:0000313" key="1">
    <source>
        <dbReference type="EMBL" id="EHP48928.1"/>
    </source>
</evidence>
<dbReference type="STRING" id="742817.HMPREF9449_00971"/>
<dbReference type="PATRIC" id="fig|742817.3.peg.1029"/>
<comment type="caution">
    <text evidence="1">The sequence shown here is derived from an EMBL/GenBank/DDBJ whole genome shotgun (WGS) entry which is preliminary data.</text>
</comment>
<reference evidence="1 2" key="1">
    <citation type="submission" date="2012-01" db="EMBL/GenBank/DDBJ databases">
        <title>The Genome Sequence of Odoribacter laneus YIT 12061.</title>
        <authorList>
            <consortium name="The Broad Institute Genome Sequencing Platform"/>
            <person name="Earl A."/>
            <person name="Ward D."/>
            <person name="Feldgarden M."/>
            <person name="Gevers D."/>
            <person name="Morotomi M."/>
            <person name="Young S.K."/>
            <person name="Zeng Q."/>
            <person name="Gargeya S."/>
            <person name="Fitzgerald M."/>
            <person name="Haas B."/>
            <person name="Abouelleil A."/>
            <person name="Alvarado L."/>
            <person name="Arachchi H.M."/>
            <person name="Berlin A."/>
            <person name="Chapman S.B."/>
            <person name="Gearin G."/>
            <person name="Goldberg J."/>
            <person name="Griggs A."/>
            <person name="Gujja S."/>
            <person name="Hansen M."/>
            <person name="Heiman D."/>
            <person name="Howarth C."/>
            <person name="Larimer J."/>
            <person name="Lui A."/>
            <person name="MacDonald P.J.P."/>
            <person name="McCowen C."/>
            <person name="Montmayeur A."/>
            <person name="Murphy C."/>
            <person name="Neiman D."/>
            <person name="Pearson M."/>
            <person name="Priest M."/>
            <person name="Roberts A."/>
            <person name="Saif S."/>
            <person name="Shea T."/>
            <person name="Sisk P."/>
            <person name="Stolte C."/>
            <person name="Sykes S."/>
            <person name="Wortman J."/>
            <person name="Nusbaum C."/>
            <person name="Birren B."/>
        </authorList>
    </citation>
    <scope>NUCLEOTIDE SEQUENCE [LARGE SCALE GENOMIC DNA]</scope>
    <source>
        <strain evidence="1 2">YIT 12061</strain>
    </source>
</reference>
<dbReference type="HOGENOM" id="CLU_085983_0_1_10"/>
<dbReference type="SUPFAM" id="SSF53474">
    <property type="entry name" value="alpha/beta-Hydrolases"/>
    <property type="match status" value="1"/>
</dbReference>
<proteinExistence type="predicted"/>
<dbReference type="InterPro" id="IPR029058">
    <property type="entry name" value="AB_hydrolase_fold"/>
</dbReference>
<dbReference type="InterPro" id="IPR007398">
    <property type="entry name" value="BioG"/>
</dbReference>
<dbReference type="Proteomes" id="UP000004892">
    <property type="component" value="Unassembled WGS sequence"/>
</dbReference>
<evidence type="ECO:0000313" key="2">
    <source>
        <dbReference type="Proteomes" id="UP000004892"/>
    </source>
</evidence>
<dbReference type="GeneID" id="98068564"/>
<protein>
    <recommendedName>
        <fullName evidence="3">DUF452 family protein</fullName>
    </recommendedName>
</protein>
<evidence type="ECO:0008006" key="3">
    <source>
        <dbReference type="Google" id="ProtNLM"/>
    </source>
</evidence>
<gene>
    <name evidence="1" type="ORF">HMPREF9449_00971</name>
</gene>
<keyword evidence="2" id="KW-1185">Reference proteome</keyword>
<organism evidence="1 2">
    <name type="scientific">Odoribacter laneus YIT 12061</name>
    <dbReference type="NCBI Taxonomy" id="742817"/>
    <lineage>
        <taxon>Bacteria</taxon>
        <taxon>Pseudomonadati</taxon>
        <taxon>Bacteroidota</taxon>
        <taxon>Bacteroidia</taxon>
        <taxon>Bacteroidales</taxon>
        <taxon>Odoribacteraceae</taxon>
        <taxon>Odoribacter</taxon>
    </lineage>
</organism>
<dbReference type="EMBL" id="ADMC01000015">
    <property type="protein sequence ID" value="EHP48928.1"/>
    <property type="molecule type" value="Genomic_DNA"/>
</dbReference>
<dbReference type="AlphaFoldDB" id="H1DFD5"/>
<name>H1DFD5_9BACT</name>
<dbReference type="eggNOG" id="COG2830">
    <property type="taxonomic scope" value="Bacteria"/>
</dbReference>
<dbReference type="Pfam" id="PF04301">
    <property type="entry name" value="BioG"/>
    <property type="match status" value="1"/>
</dbReference>